<dbReference type="Gene3D" id="3.40.1440.10">
    <property type="entry name" value="GIY-YIG endonuclease"/>
    <property type="match status" value="1"/>
</dbReference>
<protein>
    <recommendedName>
        <fullName evidence="1">GIY-YIG domain-containing protein</fullName>
    </recommendedName>
</protein>
<organism evidence="2">
    <name type="scientific">viral metagenome</name>
    <dbReference type="NCBI Taxonomy" id="1070528"/>
    <lineage>
        <taxon>unclassified sequences</taxon>
        <taxon>metagenomes</taxon>
        <taxon>organismal metagenomes</taxon>
    </lineage>
</organism>
<dbReference type="SMART" id="SM00465">
    <property type="entry name" value="GIYc"/>
    <property type="match status" value="1"/>
</dbReference>
<dbReference type="AlphaFoldDB" id="A0A6C0F2B6"/>
<dbReference type="SUPFAM" id="SSF55282">
    <property type="entry name" value="RL5-like"/>
    <property type="match status" value="1"/>
</dbReference>
<dbReference type="InterPro" id="IPR035901">
    <property type="entry name" value="GIY-YIG_endonuc_sf"/>
</dbReference>
<dbReference type="CDD" id="cd10443">
    <property type="entry name" value="GIY-YIG_HE_Tlr8p_PBC-V_like"/>
    <property type="match status" value="1"/>
</dbReference>
<dbReference type="EMBL" id="MN738968">
    <property type="protein sequence ID" value="QHT33535.1"/>
    <property type="molecule type" value="Genomic_DNA"/>
</dbReference>
<dbReference type="InterPro" id="IPR022803">
    <property type="entry name" value="Ribosomal_uL5_dom_sf"/>
</dbReference>
<dbReference type="SUPFAM" id="SSF82771">
    <property type="entry name" value="GIY-YIG endonuclease"/>
    <property type="match status" value="1"/>
</dbReference>
<evidence type="ECO:0000259" key="1">
    <source>
        <dbReference type="SMART" id="SM00465"/>
    </source>
</evidence>
<sequence>MNPPEYQKNAKKILDLPSERYCEIYKIVNLSTGKIYVGQAVSHILNHKRYRPHGHEGRFKSHISEAFSNKKNQSHYLNNAIRKYGVNNFVTELIECCKVEDADYMEKHYIKELNSLYPHGYNLKNGGCVFIHSDESKKRVSDGLVNYFKDKKLERFKGTIKIDEDIEKYIKPLNRNDQQYGWYVYIDKHKADFGGIHIPLEKSKQNAKEFIIYLKNHLAKHLDAGNSLESLTTTV</sequence>
<accession>A0A6C0F2B6</accession>
<proteinExistence type="predicted"/>
<feature type="domain" description="GIY-YIG" evidence="1">
    <location>
        <begin position="21"/>
        <end position="127"/>
    </location>
</feature>
<dbReference type="InterPro" id="IPR000305">
    <property type="entry name" value="GIY-YIG_endonuc"/>
</dbReference>
<name>A0A6C0F2B6_9ZZZZ</name>
<reference evidence="2" key="1">
    <citation type="journal article" date="2020" name="Nature">
        <title>Giant virus diversity and host interactions through global metagenomics.</title>
        <authorList>
            <person name="Schulz F."/>
            <person name="Roux S."/>
            <person name="Paez-Espino D."/>
            <person name="Jungbluth S."/>
            <person name="Walsh D.A."/>
            <person name="Denef V.J."/>
            <person name="McMahon K.D."/>
            <person name="Konstantinidis K.T."/>
            <person name="Eloe-Fadrosh E.A."/>
            <person name="Kyrpides N.C."/>
            <person name="Woyke T."/>
        </authorList>
    </citation>
    <scope>NUCLEOTIDE SEQUENCE</scope>
    <source>
        <strain evidence="2">GVMAG-M-3300009161-36</strain>
    </source>
</reference>
<evidence type="ECO:0000313" key="2">
    <source>
        <dbReference type="EMBL" id="QHT33535.1"/>
    </source>
</evidence>